<organism evidence="2 3">
    <name type="scientific">Dreissena polymorpha</name>
    <name type="common">Zebra mussel</name>
    <name type="synonym">Mytilus polymorpha</name>
    <dbReference type="NCBI Taxonomy" id="45954"/>
    <lineage>
        <taxon>Eukaryota</taxon>
        <taxon>Metazoa</taxon>
        <taxon>Spiralia</taxon>
        <taxon>Lophotrochozoa</taxon>
        <taxon>Mollusca</taxon>
        <taxon>Bivalvia</taxon>
        <taxon>Autobranchia</taxon>
        <taxon>Heteroconchia</taxon>
        <taxon>Euheterodonta</taxon>
        <taxon>Imparidentia</taxon>
        <taxon>Neoheterodontei</taxon>
        <taxon>Myida</taxon>
        <taxon>Dreissenoidea</taxon>
        <taxon>Dreissenidae</taxon>
        <taxon>Dreissena</taxon>
    </lineage>
</organism>
<dbReference type="OrthoDB" id="6096234at2759"/>
<dbReference type="Proteomes" id="UP000828390">
    <property type="component" value="Unassembled WGS sequence"/>
</dbReference>
<dbReference type="AlphaFoldDB" id="A0A9D4BHE1"/>
<gene>
    <name evidence="2" type="ORF">DPMN_083108</name>
</gene>
<keyword evidence="3" id="KW-1185">Reference proteome</keyword>
<reference evidence="2" key="1">
    <citation type="journal article" date="2019" name="bioRxiv">
        <title>The Genome of the Zebra Mussel, Dreissena polymorpha: A Resource for Invasive Species Research.</title>
        <authorList>
            <person name="McCartney M.A."/>
            <person name="Auch B."/>
            <person name="Kono T."/>
            <person name="Mallez S."/>
            <person name="Zhang Y."/>
            <person name="Obille A."/>
            <person name="Becker A."/>
            <person name="Abrahante J.E."/>
            <person name="Garbe J."/>
            <person name="Badalamenti J.P."/>
            <person name="Herman A."/>
            <person name="Mangelson H."/>
            <person name="Liachko I."/>
            <person name="Sullivan S."/>
            <person name="Sone E.D."/>
            <person name="Koren S."/>
            <person name="Silverstein K.A.T."/>
            <person name="Beckman K.B."/>
            <person name="Gohl D.M."/>
        </authorList>
    </citation>
    <scope>NUCLEOTIDE SEQUENCE</scope>
    <source>
        <strain evidence="2">Duluth1</strain>
        <tissue evidence="2">Whole animal</tissue>
    </source>
</reference>
<evidence type="ECO:0000256" key="1">
    <source>
        <dbReference type="SAM" id="Phobius"/>
    </source>
</evidence>
<dbReference type="PANTHER" id="PTHR16125">
    <property type="entry name" value="TRANSMEMBRANE PROTEIN 74"/>
    <property type="match status" value="1"/>
</dbReference>
<feature type="transmembrane region" description="Helical" evidence="1">
    <location>
        <begin position="30"/>
        <end position="52"/>
    </location>
</feature>
<keyword evidence="1" id="KW-1133">Transmembrane helix</keyword>
<name>A0A9D4BHE1_DREPO</name>
<keyword evidence="1" id="KW-0472">Membrane</keyword>
<sequence>MMAKGTENKGLNELFGEFKELKIANHKDDILVLAAVVLMSVGFAVICMGYIIPREYRFDSSLPAREMEKIELHYVKLAYYLDVSIVAGMGCVAAGGVVATALTVYRYVSSRSQRVSRDRKDLTLLRDIHMSTYGTDSQNVPSQ</sequence>
<keyword evidence="1" id="KW-0812">Transmembrane</keyword>
<dbReference type="InterPro" id="IPR029695">
    <property type="entry name" value="TMEM74-like"/>
</dbReference>
<proteinExistence type="predicted"/>
<protein>
    <submittedName>
        <fullName evidence="2">Uncharacterized protein</fullName>
    </submittedName>
</protein>
<dbReference type="PANTHER" id="PTHR16125:SF1">
    <property type="entry name" value="TRANSMEMBRANE PROTEIN 74B-LIKE"/>
    <property type="match status" value="1"/>
</dbReference>
<comment type="caution">
    <text evidence="2">The sequence shown here is derived from an EMBL/GenBank/DDBJ whole genome shotgun (WGS) entry which is preliminary data.</text>
</comment>
<dbReference type="EMBL" id="JAIWYP010000016">
    <property type="protein sequence ID" value="KAH3695650.1"/>
    <property type="molecule type" value="Genomic_DNA"/>
</dbReference>
<accession>A0A9D4BHE1</accession>
<feature type="transmembrane region" description="Helical" evidence="1">
    <location>
        <begin position="85"/>
        <end position="108"/>
    </location>
</feature>
<evidence type="ECO:0000313" key="2">
    <source>
        <dbReference type="EMBL" id="KAH3695650.1"/>
    </source>
</evidence>
<evidence type="ECO:0000313" key="3">
    <source>
        <dbReference type="Proteomes" id="UP000828390"/>
    </source>
</evidence>
<reference evidence="2" key="2">
    <citation type="submission" date="2020-11" db="EMBL/GenBank/DDBJ databases">
        <authorList>
            <person name="McCartney M.A."/>
            <person name="Auch B."/>
            <person name="Kono T."/>
            <person name="Mallez S."/>
            <person name="Becker A."/>
            <person name="Gohl D.M."/>
            <person name="Silverstein K.A.T."/>
            <person name="Koren S."/>
            <person name="Bechman K.B."/>
            <person name="Herman A."/>
            <person name="Abrahante J.E."/>
            <person name="Garbe J."/>
        </authorList>
    </citation>
    <scope>NUCLEOTIDE SEQUENCE</scope>
    <source>
        <strain evidence="2">Duluth1</strain>
        <tissue evidence="2">Whole animal</tissue>
    </source>
</reference>